<dbReference type="PRINTS" id="PR01772">
    <property type="entry name" value="JNKMAPKINASE"/>
</dbReference>
<dbReference type="InterPro" id="IPR008351">
    <property type="entry name" value="MAPK_JNK"/>
</dbReference>
<keyword evidence="6" id="KW-0460">Magnesium</keyword>
<dbReference type="InterPro" id="IPR050117">
    <property type="entry name" value="MAPK"/>
</dbReference>
<dbReference type="PANTHER" id="PTHR24055">
    <property type="entry name" value="MITOGEN-ACTIVATED PROTEIN KINASE"/>
    <property type="match status" value="1"/>
</dbReference>
<accession>A0ABQ8J1K6</accession>
<dbReference type="GO" id="GO:0016301">
    <property type="term" value="F:kinase activity"/>
    <property type="evidence" value="ECO:0007669"/>
    <property type="project" value="UniProtKB-KW"/>
</dbReference>
<dbReference type="Gene3D" id="3.30.200.20">
    <property type="entry name" value="Phosphorylase Kinase, domain 1"/>
    <property type="match status" value="1"/>
</dbReference>
<keyword evidence="1 6" id="KW-0597">Phosphoprotein</keyword>
<evidence type="ECO:0000313" key="10">
    <source>
        <dbReference type="Proteomes" id="UP000887458"/>
    </source>
</evidence>
<reference evidence="9 10" key="2">
    <citation type="journal article" date="2022" name="Mol. Biol. Evol.">
        <title>Comparative Genomics Reveals Insights into the Divergent Evolution of Astigmatic Mites and Household Pest Adaptations.</title>
        <authorList>
            <person name="Xiong Q."/>
            <person name="Wan A.T."/>
            <person name="Liu X."/>
            <person name="Fung C.S."/>
            <person name="Xiao X."/>
            <person name="Malainual N."/>
            <person name="Hou J."/>
            <person name="Wang L."/>
            <person name="Wang M."/>
            <person name="Yang K.Y."/>
            <person name="Cui Y."/>
            <person name="Leung E.L."/>
            <person name="Nong W."/>
            <person name="Shin S.K."/>
            <person name="Au S.W."/>
            <person name="Jeong K.Y."/>
            <person name="Chew F.T."/>
            <person name="Hui J.H."/>
            <person name="Leung T.F."/>
            <person name="Tungtrongchitr A."/>
            <person name="Zhong N."/>
            <person name="Liu Z."/>
            <person name="Tsui S.K."/>
        </authorList>
    </citation>
    <scope>NUCLEOTIDE SEQUENCE [LARGE SCALE GENOMIC DNA]</scope>
    <source>
        <strain evidence="9">Derp</strain>
    </source>
</reference>
<dbReference type="Gene3D" id="1.10.510.10">
    <property type="entry name" value="Transferase(Phosphotransferase) domain 1"/>
    <property type="match status" value="1"/>
</dbReference>
<gene>
    <name evidence="9" type="primary">MAPK10_2</name>
    <name evidence="9" type="ORF">DERP_015170</name>
</gene>
<dbReference type="PROSITE" id="PS50011">
    <property type="entry name" value="PROTEIN_KINASE_DOM"/>
    <property type="match status" value="1"/>
</dbReference>
<comment type="catalytic activity">
    <reaction evidence="4">
        <text>L-threonyl-[protein] + ATP = O-phospho-L-threonyl-[protein] + ADP + H(+)</text>
        <dbReference type="Rhea" id="RHEA:46608"/>
        <dbReference type="Rhea" id="RHEA-COMP:11060"/>
        <dbReference type="Rhea" id="RHEA-COMP:11605"/>
        <dbReference type="ChEBI" id="CHEBI:15378"/>
        <dbReference type="ChEBI" id="CHEBI:30013"/>
        <dbReference type="ChEBI" id="CHEBI:30616"/>
        <dbReference type="ChEBI" id="CHEBI:61977"/>
        <dbReference type="ChEBI" id="CHEBI:456216"/>
        <dbReference type="EC" id="2.7.11.24"/>
    </reaction>
</comment>
<keyword evidence="3 6" id="KW-0067">ATP-binding</keyword>
<dbReference type="SUPFAM" id="SSF56112">
    <property type="entry name" value="Protein kinase-like (PK-like)"/>
    <property type="match status" value="1"/>
</dbReference>
<dbReference type="InterPro" id="IPR000719">
    <property type="entry name" value="Prot_kinase_dom"/>
</dbReference>
<comment type="similarity">
    <text evidence="6">Belongs to the protein kinase superfamily. CMGC Ser/Thr protein kinase family. MAP kinase subfamily.</text>
</comment>
<keyword evidence="6 9" id="KW-0418">Kinase</keyword>
<evidence type="ECO:0000256" key="3">
    <source>
        <dbReference type="ARBA" id="ARBA00022840"/>
    </source>
</evidence>
<proteinExistence type="inferred from homology"/>
<dbReference type="EMBL" id="NJHN03000093">
    <property type="protein sequence ID" value="KAH9416402.1"/>
    <property type="molecule type" value="Genomic_DNA"/>
</dbReference>
<comment type="caution">
    <text evidence="9">The sequence shown here is derived from an EMBL/GenBank/DDBJ whole genome shotgun (WGS) entry which is preliminary data.</text>
</comment>
<dbReference type="InterPro" id="IPR011009">
    <property type="entry name" value="Kinase-like_dom_sf"/>
</dbReference>
<keyword evidence="2 6" id="KW-0547">Nucleotide-binding</keyword>
<dbReference type="EC" id="2.7.11.24" evidence="6"/>
<keyword evidence="6" id="KW-0723">Serine/threonine-protein kinase</keyword>
<evidence type="ECO:0000256" key="4">
    <source>
        <dbReference type="ARBA" id="ARBA00047592"/>
    </source>
</evidence>
<keyword evidence="6" id="KW-0808">Transferase</keyword>
<organism evidence="9 10">
    <name type="scientific">Dermatophagoides pteronyssinus</name>
    <name type="common">European house dust mite</name>
    <dbReference type="NCBI Taxonomy" id="6956"/>
    <lineage>
        <taxon>Eukaryota</taxon>
        <taxon>Metazoa</taxon>
        <taxon>Ecdysozoa</taxon>
        <taxon>Arthropoda</taxon>
        <taxon>Chelicerata</taxon>
        <taxon>Arachnida</taxon>
        <taxon>Acari</taxon>
        <taxon>Acariformes</taxon>
        <taxon>Sarcoptiformes</taxon>
        <taxon>Astigmata</taxon>
        <taxon>Psoroptidia</taxon>
        <taxon>Analgoidea</taxon>
        <taxon>Pyroglyphidae</taxon>
        <taxon>Dermatophagoidinae</taxon>
        <taxon>Dermatophagoides</taxon>
    </lineage>
</organism>
<evidence type="ECO:0000256" key="1">
    <source>
        <dbReference type="ARBA" id="ARBA00022553"/>
    </source>
</evidence>
<comment type="catalytic activity">
    <reaction evidence="5">
        <text>L-seryl-[protein] + ATP = O-phospho-L-seryl-[protein] + ADP + H(+)</text>
        <dbReference type="Rhea" id="RHEA:17989"/>
        <dbReference type="Rhea" id="RHEA-COMP:9863"/>
        <dbReference type="Rhea" id="RHEA-COMP:11604"/>
        <dbReference type="ChEBI" id="CHEBI:15378"/>
        <dbReference type="ChEBI" id="CHEBI:29999"/>
        <dbReference type="ChEBI" id="CHEBI:30616"/>
        <dbReference type="ChEBI" id="CHEBI:83421"/>
        <dbReference type="ChEBI" id="CHEBI:456216"/>
        <dbReference type="EC" id="2.7.11.24"/>
    </reaction>
</comment>
<feature type="domain" description="Protein kinase" evidence="8">
    <location>
        <begin position="86"/>
        <end position="401"/>
    </location>
</feature>
<reference evidence="9 10" key="1">
    <citation type="journal article" date="2018" name="J. Allergy Clin. Immunol.">
        <title>High-quality assembly of Dermatophagoides pteronyssinus genome and transcriptome reveals a wide range of novel allergens.</title>
        <authorList>
            <person name="Liu X.Y."/>
            <person name="Yang K.Y."/>
            <person name="Wang M.Q."/>
            <person name="Kwok J.S."/>
            <person name="Zeng X."/>
            <person name="Yang Z."/>
            <person name="Xiao X.J."/>
            <person name="Lau C.P."/>
            <person name="Li Y."/>
            <person name="Huang Z.M."/>
            <person name="Ba J.G."/>
            <person name="Yim A.K."/>
            <person name="Ouyang C.Y."/>
            <person name="Ngai S.M."/>
            <person name="Chan T.F."/>
            <person name="Leung E.L."/>
            <person name="Liu L."/>
            <person name="Liu Z.G."/>
            <person name="Tsui S.K."/>
        </authorList>
    </citation>
    <scope>NUCLEOTIDE SEQUENCE [LARGE SCALE GENOMIC DNA]</scope>
    <source>
        <strain evidence="9">Derp</strain>
    </source>
</reference>
<dbReference type="Pfam" id="PF00069">
    <property type="entry name" value="Pkinase"/>
    <property type="match status" value="1"/>
</dbReference>
<keyword evidence="10" id="KW-1185">Reference proteome</keyword>
<evidence type="ECO:0000313" key="9">
    <source>
        <dbReference type="EMBL" id="KAH9416402.1"/>
    </source>
</evidence>
<feature type="region of interest" description="Disordered" evidence="7">
    <location>
        <begin position="402"/>
        <end position="427"/>
    </location>
</feature>
<name>A0ABQ8J1K6_DERPT</name>
<evidence type="ECO:0000256" key="5">
    <source>
        <dbReference type="ARBA" id="ARBA00048312"/>
    </source>
</evidence>
<evidence type="ECO:0000259" key="8">
    <source>
        <dbReference type="PROSITE" id="PS50011"/>
    </source>
</evidence>
<protein>
    <recommendedName>
        <fullName evidence="6">Stress-activated protein kinase JNK</fullName>
        <ecNumber evidence="6">2.7.11.24</ecNumber>
    </recommendedName>
</protein>
<evidence type="ECO:0000256" key="6">
    <source>
        <dbReference type="RuleBase" id="RU368052"/>
    </source>
</evidence>
<sequence length="489" mass="57658">MTNEFENVELYDEFYECRPAYLDVNDIDTSSLESIISSSNDSNDLNNNDIDDDNYQQILMNTKESLKTYVIISLLENCRLYLPKQYDEIVYLSSGQQGVLCAARDRLTGKMVAIKKFDHPFEHIDNVERLLREFRILKFVNHPNVMMLLDAFPGRAQSLIEFEDVYLVTELMDYDLSIICNDRKHFLNHSEIAEIIYQILCGIQYLHRIGLVHGDLSPANIVIRNNRFDGHLEVKIIDFGQTKLSYRSSSSSINNSNKHQSSLLSTRSYRAPEVLLNMDNHFDFPIDIWSIGCIMFELLSKDVLIQGISDYHQWKHIESILGNPKDTFLRRIRSSIRNILGRQQRSTNQRNRIDQIFNIKCEPNDENEYFNEQAKDLLQRILVVDPRERITVDDALKHPYFKARTNSKLPQQDDDDNNDDDDEQKMDNNQNNFEQIIEYREPFNDSIDTIDTLSNDEQYQYWKKLLFDEIRLFQHKHRQQIRQTLNSII</sequence>
<dbReference type="PROSITE" id="PS00109">
    <property type="entry name" value="PROTEIN_KINASE_TYR"/>
    <property type="match status" value="1"/>
</dbReference>
<evidence type="ECO:0000256" key="2">
    <source>
        <dbReference type="ARBA" id="ARBA00022741"/>
    </source>
</evidence>
<dbReference type="Proteomes" id="UP000887458">
    <property type="component" value="Unassembled WGS sequence"/>
</dbReference>
<dbReference type="InterPro" id="IPR008266">
    <property type="entry name" value="Tyr_kinase_AS"/>
</dbReference>
<evidence type="ECO:0000256" key="7">
    <source>
        <dbReference type="SAM" id="MobiDB-lite"/>
    </source>
</evidence>
<comment type="cofactor">
    <cofactor evidence="6">
        <name>Mg(2+)</name>
        <dbReference type="ChEBI" id="CHEBI:18420"/>
    </cofactor>
</comment>
<comment type="subcellular location">
    <subcellularLocation>
        <location evidence="6">Cytoplasm</location>
    </subcellularLocation>
</comment>
<feature type="compositionally biased region" description="Acidic residues" evidence="7">
    <location>
        <begin position="412"/>
        <end position="424"/>
    </location>
</feature>
<comment type="function">
    <text evidence="6">Responds to activation by environmental stress and pro-inflammatory cytokines by phosphorylating a number of transcription factors, and thus regulates transcriptional activity.</text>
</comment>